<feature type="compositionally biased region" description="Pro residues" evidence="9">
    <location>
        <begin position="542"/>
        <end position="553"/>
    </location>
</feature>
<feature type="compositionally biased region" description="Basic residues" evidence="9">
    <location>
        <begin position="1062"/>
        <end position="1075"/>
    </location>
</feature>
<feature type="region of interest" description="Disordered" evidence="9">
    <location>
        <begin position="689"/>
        <end position="884"/>
    </location>
</feature>
<sequence>MNKYKVTKQIGDGSFGIVLKGEHYETGEPVAIKKMKQKYYNWDEAVNLREVKSLVKLSNHPNIVKLKEVLRENDELHFVFEYMDGNLYQLTKQRDGNLFSEMEVKTLMYVRQRMGGAKEYGMGTNGSYRAVPLSFRRWKLQTTTFPPSFIASDCTVSRPSFSSIISFQVLLGLAHMHKHGFFHRDMKPENLLMSGKTVKLADFGLAREIRSRPPYTEYVSTRWYRAPEIILRSTSYSSPIDIWAVGCIFAELYTLRPLFPGNSEMDQLFKIVEILGTPGIEMGGGSGGMMHSNDAGHKSASIEFAHQRDHITAGGTWPEGLRLAGAMKFRFPQMPSVPLAHVIPNASTGPLQLLADMLKYDPNLRPTAQEALQHPWFADMWDTPFAKNALAAPHVGPALDLVQEKVDPQSGKQAEIRLTVQEQLEDGEESESTLERRMSIRQHPPLDRTASVASSLDLMLIESELNALAGQNALTAAAAALGSEGLLPNRSQTYSPPPIHHPSYNAAAASHAHLDPHQTNLKADSGKDVSFTFGLSKEPVGGGPPDPPTPPALPFDAGATGPVKWASPPFAATTPRKSVAHTPFALPSPQTGPSRQSPISGQSPSQQRKIGSAATTQALPRPKRNQHNTTRPPSSVADTTSDNSVAMGLGRVYNPLPGIGAASEMNRMADASPHAAHLDSLLHDLSDNTDGITGWGDDHPSSQQQQQQAKPSPLPQLKAQKRDPPPPAQQNQEQHAASSTASTLKQQQHHHAASSPSAKRRTRLPNFLDREPPTSTTNKATTTTTTLHPPKQPVFGTATTLEYGGDPHFVLESSPHSTATAHAEFEERPDDDSSTMDHGENLQQQQQHHQHPAAAGRPKTREQQHSPTQTKPTNFLAEFFGGPSTEHLDSRGRLLQVKGLSFIQPTNPYLPRPTQPAQRAPQNPYNSHAGTTSHNTHASASTARYNSVPPLGAAVAVSNAFPHPTRPLRAPRAGGGATTHYSGSNLAANAQSHPQQYPPASSPHRLHQQFQQQQPMSPTPFGIAAPAHNFNPANLAIPGGRLRNTTKMHPSPVDPLLAYHPTHPRHSTTTHHAPTRRGSNTDSALYASRGSQHWLGSSSTSSIPQSNTTHNSTTSVGPLRSARLALGSNAVPQQQNTTTSTNPFAFSFSVSSRHNLNLNTNHQPVHHHPHPHPLKEQQHHKMQHANHPPKMAKRNPLP</sequence>
<evidence type="ECO:0000256" key="5">
    <source>
        <dbReference type="ARBA" id="ARBA00022777"/>
    </source>
</evidence>
<reference evidence="11 12" key="1">
    <citation type="journal article" date="2019" name="Sci. Rep.">
        <title>Comparative genomics of chytrid fungi reveal insights into the obligate biotrophic and pathogenic lifestyle of Synchytrium endobioticum.</title>
        <authorList>
            <person name="van de Vossenberg B.T.L.H."/>
            <person name="Warris S."/>
            <person name="Nguyen H.D.T."/>
            <person name="van Gent-Pelzer M.P.E."/>
            <person name="Joly D.L."/>
            <person name="van de Geest H.C."/>
            <person name="Bonants P.J.M."/>
            <person name="Smith D.S."/>
            <person name="Levesque C.A."/>
            <person name="van der Lee T.A.J."/>
        </authorList>
    </citation>
    <scope>NUCLEOTIDE SEQUENCE [LARGE SCALE GENOMIC DNA]</scope>
    <source>
        <strain evidence="11 12">CBS 809.83</strain>
    </source>
</reference>
<comment type="subcellular location">
    <subcellularLocation>
        <location evidence="1">Nucleus</location>
    </subcellularLocation>
</comment>
<feature type="binding site" evidence="8">
    <location>
        <position position="34"/>
    </location>
    <ligand>
        <name>ATP</name>
        <dbReference type="ChEBI" id="CHEBI:30616"/>
    </ligand>
</feature>
<evidence type="ECO:0000256" key="3">
    <source>
        <dbReference type="ARBA" id="ARBA00022679"/>
    </source>
</evidence>
<dbReference type="InterPro" id="IPR008271">
    <property type="entry name" value="Ser/Thr_kinase_AS"/>
</dbReference>
<dbReference type="Gene3D" id="1.10.510.10">
    <property type="entry name" value="Transferase(Phosphotransferase) domain 1"/>
    <property type="match status" value="1"/>
</dbReference>
<keyword evidence="5" id="KW-0418">Kinase</keyword>
<evidence type="ECO:0000256" key="2">
    <source>
        <dbReference type="ARBA" id="ARBA00022527"/>
    </source>
</evidence>
<proteinExistence type="predicted"/>
<dbReference type="PANTHER" id="PTHR24055">
    <property type="entry name" value="MITOGEN-ACTIVATED PROTEIN KINASE"/>
    <property type="match status" value="1"/>
</dbReference>
<dbReference type="Pfam" id="PF00069">
    <property type="entry name" value="Pkinase"/>
    <property type="match status" value="2"/>
</dbReference>
<dbReference type="AlphaFoldDB" id="A0A507DVK9"/>
<gene>
    <name evidence="11" type="ORF">PhCBS80983_g05058</name>
</gene>
<dbReference type="InterPro" id="IPR011009">
    <property type="entry name" value="Kinase-like_dom_sf"/>
</dbReference>
<evidence type="ECO:0000256" key="4">
    <source>
        <dbReference type="ARBA" id="ARBA00022741"/>
    </source>
</evidence>
<keyword evidence="6 8" id="KW-0067">ATP-binding</keyword>
<feature type="compositionally biased region" description="Polar residues" evidence="9">
    <location>
        <begin position="979"/>
        <end position="995"/>
    </location>
</feature>
<dbReference type="SMART" id="SM00220">
    <property type="entry name" value="S_TKc"/>
    <property type="match status" value="1"/>
</dbReference>
<dbReference type="InterPro" id="IPR017441">
    <property type="entry name" value="Protein_kinase_ATP_BS"/>
</dbReference>
<dbReference type="EMBL" id="QEAQ01000097">
    <property type="protein sequence ID" value="TPX55753.1"/>
    <property type="molecule type" value="Genomic_DNA"/>
</dbReference>
<dbReference type="Gene3D" id="3.30.200.20">
    <property type="entry name" value="Phosphorylase Kinase, domain 1"/>
    <property type="match status" value="1"/>
</dbReference>
<dbReference type="SUPFAM" id="SSF56112">
    <property type="entry name" value="Protein kinase-like (PK-like)"/>
    <property type="match status" value="1"/>
</dbReference>
<feature type="region of interest" description="Disordered" evidence="9">
    <location>
        <begin position="517"/>
        <end position="642"/>
    </location>
</feature>
<name>A0A507DVK9_9FUNG</name>
<dbReference type="GO" id="GO:0005524">
    <property type="term" value="F:ATP binding"/>
    <property type="evidence" value="ECO:0007669"/>
    <property type="project" value="UniProtKB-UniRule"/>
</dbReference>
<feature type="region of interest" description="Disordered" evidence="9">
    <location>
        <begin position="962"/>
        <end position="1117"/>
    </location>
</feature>
<keyword evidence="7" id="KW-0539">Nucleus</keyword>
<feature type="compositionally biased region" description="Basic residues" evidence="9">
    <location>
        <begin position="747"/>
        <end position="763"/>
    </location>
</feature>
<feature type="compositionally biased region" description="Polar residues" evidence="9">
    <location>
        <begin position="627"/>
        <end position="642"/>
    </location>
</feature>
<dbReference type="PROSITE" id="PS50011">
    <property type="entry name" value="PROTEIN_KINASE_DOM"/>
    <property type="match status" value="1"/>
</dbReference>
<keyword evidence="4 8" id="KW-0547">Nucleotide-binding</keyword>
<feature type="compositionally biased region" description="Polar residues" evidence="9">
    <location>
        <begin position="729"/>
        <end position="746"/>
    </location>
</feature>
<feature type="compositionally biased region" description="Low complexity" evidence="9">
    <location>
        <begin position="915"/>
        <end position="943"/>
    </location>
</feature>
<dbReference type="Proteomes" id="UP000318582">
    <property type="component" value="Unassembled WGS sequence"/>
</dbReference>
<feature type="compositionally biased region" description="Low complexity" evidence="9">
    <location>
        <begin position="592"/>
        <end position="608"/>
    </location>
</feature>
<dbReference type="GO" id="GO:0005634">
    <property type="term" value="C:nucleus"/>
    <property type="evidence" value="ECO:0007669"/>
    <property type="project" value="UniProtKB-SubCell"/>
</dbReference>
<feature type="region of interest" description="Disordered" evidence="9">
    <location>
        <begin position="905"/>
        <end position="944"/>
    </location>
</feature>
<dbReference type="FunFam" id="3.30.200.20:FF:000545">
    <property type="entry name" value="CMGC family protein kinase"/>
    <property type="match status" value="1"/>
</dbReference>
<accession>A0A507DVK9</accession>
<organism evidence="11 12">
    <name type="scientific">Powellomyces hirtus</name>
    <dbReference type="NCBI Taxonomy" id="109895"/>
    <lineage>
        <taxon>Eukaryota</taxon>
        <taxon>Fungi</taxon>
        <taxon>Fungi incertae sedis</taxon>
        <taxon>Chytridiomycota</taxon>
        <taxon>Chytridiomycota incertae sedis</taxon>
        <taxon>Chytridiomycetes</taxon>
        <taxon>Spizellomycetales</taxon>
        <taxon>Powellomycetaceae</taxon>
        <taxon>Powellomyces</taxon>
    </lineage>
</organism>
<evidence type="ECO:0000256" key="1">
    <source>
        <dbReference type="ARBA" id="ARBA00004123"/>
    </source>
</evidence>
<evidence type="ECO:0000256" key="6">
    <source>
        <dbReference type="ARBA" id="ARBA00022840"/>
    </source>
</evidence>
<dbReference type="InterPro" id="IPR000719">
    <property type="entry name" value="Prot_kinase_dom"/>
</dbReference>
<feature type="compositionally biased region" description="Low complexity" evidence="9">
    <location>
        <begin position="1097"/>
        <end position="1109"/>
    </location>
</feature>
<evidence type="ECO:0000313" key="12">
    <source>
        <dbReference type="Proteomes" id="UP000318582"/>
    </source>
</evidence>
<comment type="caution">
    <text evidence="11">The sequence shown here is derived from an EMBL/GenBank/DDBJ whole genome shotgun (WGS) entry which is preliminary data.</text>
</comment>
<dbReference type="CDD" id="cd07830">
    <property type="entry name" value="STKc_MAK_like"/>
    <property type="match status" value="1"/>
</dbReference>
<dbReference type="STRING" id="109895.A0A507DVK9"/>
<keyword evidence="12" id="KW-1185">Reference proteome</keyword>
<feature type="domain" description="Protein kinase" evidence="10">
    <location>
        <begin position="4"/>
        <end position="377"/>
    </location>
</feature>
<dbReference type="FunFam" id="1.10.510.10:FF:000624">
    <property type="entry name" value="Mitogen-activated protein kinase"/>
    <property type="match status" value="1"/>
</dbReference>
<dbReference type="PROSITE" id="PS00107">
    <property type="entry name" value="PROTEIN_KINASE_ATP"/>
    <property type="match status" value="1"/>
</dbReference>
<feature type="compositionally biased region" description="Low complexity" evidence="9">
    <location>
        <begin position="774"/>
        <end position="786"/>
    </location>
</feature>
<evidence type="ECO:0000256" key="9">
    <source>
        <dbReference type="SAM" id="MobiDB-lite"/>
    </source>
</evidence>
<dbReference type="InterPro" id="IPR050117">
    <property type="entry name" value="MAPK"/>
</dbReference>
<evidence type="ECO:0000259" key="10">
    <source>
        <dbReference type="PROSITE" id="PS50011"/>
    </source>
</evidence>
<keyword evidence="3" id="KW-0808">Transferase</keyword>
<dbReference type="GO" id="GO:0004674">
    <property type="term" value="F:protein serine/threonine kinase activity"/>
    <property type="evidence" value="ECO:0007669"/>
    <property type="project" value="UniProtKB-KW"/>
</dbReference>
<feature type="compositionally biased region" description="Low complexity" evidence="9">
    <location>
        <begin position="701"/>
        <end position="718"/>
    </location>
</feature>
<protein>
    <recommendedName>
        <fullName evidence="10">Protein kinase domain-containing protein</fullName>
    </recommendedName>
</protein>
<keyword evidence="2" id="KW-0723">Serine/threonine-protein kinase</keyword>
<feature type="region of interest" description="Disordered" evidence="9">
    <location>
        <begin position="1158"/>
        <end position="1198"/>
    </location>
</feature>
<evidence type="ECO:0000256" key="7">
    <source>
        <dbReference type="ARBA" id="ARBA00023242"/>
    </source>
</evidence>
<evidence type="ECO:0000313" key="11">
    <source>
        <dbReference type="EMBL" id="TPX55753.1"/>
    </source>
</evidence>
<feature type="compositionally biased region" description="Polar residues" evidence="9">
    <location>
        <begin position="1078"/>
        <end position="1096"/>
    </location>
</feature>
<dbReference type="PROSITE" id="PS00108">
    <property type="entry name" value="PROTEIN_KINASE_ST"/>
    <property type="match status" value="1"/>
</dbReference>
<evidence type="ECO:0000256" key="8">
    <source>
        <dbReference type="PROSITE-ProRule" id="PRU10141"/>
    </source>
</evidence>